<feature type="transmembrane region" description="Helical" evidence="1">
    <location>
        <begin position="21"/>
        <end position="40"/>
    </location>
</feature>
<protein>
    <submittedName>
        <fullName evidence="2">Uncharacterized protein</fullName>
    </submittedName>
</protein>
<reference evidence="2" key="1">
    <citation type="submission" date="2018-05" db="EMBL/GenBank/DDBJ databases">
        <authorList>
            <person name="Lanie J.A."/>
            <person name="Ng W.-L."/>
            <person name="Kazmierczak K.M."/>
            <person name="Andrzejewski T.M."/>
            <person name="Davidsen T.M."/>
            <person name="Wayne K.J."/>
            <person name="Tettelin H."/>
            <person name="Glass J.I."/>
            <person name="Rusch D."/>
            <person name="Podicherti R."/>
            <person name="Tsui H.-C.T."/>
            <person name="Winkler M.E."/>
        </authorList>
    </citation>
    <scope>NUCLEOTIDE SEQUENCE</scope>
</reference>
<dbReference type="AlphaFoldDB" id="A0A382XSD6"/>
<keyword evidence="1" id="KW-1133">Transmembrane helix</keyword>
<dbReference type="EMBL" id="UINC01170088">
    <property type="protein sequence ID" value="SVD73956.1"/>
    <property type="molecule type" value="Genomic_DNA"/>
</dbReference>
<evidence type="ECO:0000256" key="1">
    <source>
        <dbReference type="SAM" id="Phobius"/>
    </source>
</evidence>
<sequence>MRTVQAVAWKEIQIYFSSPTAYIVAMIFLALASFFFVRGLSDPVP</sequence>
<keyword evidence="1" id="KW-0812">Transmembrane</keyword>
<keyword evidence="1" id="KW-0472">Membrane</keyword>
<accession>A0A382XSD6</accession>
<evidence type="ECO:0000313" key="2">
    <source>
        <dbReference type="EMBL" id="SVD73956.1"/>
    </source>
</evidence>
<organism evidence="2">
    <name type="scientific">marine metagenome</name>
    <dbReference type="NCBI Taxonomy" id="408172"/>
    <lineage>
        <taxon>unclassified sequences</taxon>
        <taxon>metagenomes</taxon>
        <taxon>ecological metagenomes</taxon>
    </lineage>
</organism>
<proteinExistence type="predicted"/>
<name>A0A382XSD6_9ZZZZ</name>
<feature type="non-terminal residue" evidence="2">
    <location>
        <position position="45"/>
    </location>
</feature>
<gene>
    <name evidence="2" type="ORF">METZ01_LOCUS426810</name>
</gene>